<dbReference type="InterPro" id="IPR025475">
    <property type="entry name" value="DUF4326"/>
</dbReference>
<protein>
    <submittedName>
        <fullName evidence="2">DUF4326 domain-containing protein</fullName>
    </submittedName>
</protein>
<keyword evidence="3" id="KW-1185">Reference proteome</keyword>
<comment type="caution">
    <text evidence="2">The sequence shown here is derived from an EMBL/GenBank/DDBJ whole genome shotgun (WGS) entry which is preliminary data.</text>
</comment>
<feature type="domain" description="DUF4326" evidence="1">
    <location>
        <begin position="1"/>
        <end position="97"/>
    </location>
</feature>
<sequence length="108" mass="11796">MPENTVSVARPGKWGNPFTVQAAIESGYATAETANSFVVECFRDWLRPTQSGRDWWQGPESDRRKAFIAENLTSLRGKNLACWCRPGSACHADVLLELAAAPQSDGGL</sequence>
<dbReference type="Proteomes" id="UP001205906">
    <property type="component" value="Unassembled WGS sequence"/>
</dbReference>
<evidence type="ECO:0000313" key="3">
    <source>
        <dbReference type="Proteomes" id="UP001205906"/>
    </source>
</evidence>
<accession>A0ABT1C896</accession>
<dbReference type="Pfam" id="PF14216">
    <property type="entry name" value="DUF4326"/>
    <property type="match status" value="1"/>
</dbReference>
<dbReference type="EMBL" id="JAMXQS010000006">
    <property type="protein sequence ID" value="MCO6050893.1"/>
    <property type="molecule type" value="Genomic_DNA"/>
</dbReference>
<name>A0ABT1C896_9HYPH</name>
<evidence type="ECO:0000259" key="1">
    <source>
        <dbReference type="Pfam" id="PF14216"/>
    </source>
</evidence>
<organism evidence="2 3">
    <name type="scientific">Mesorhizobium liriopis</name>
    <dbReference type="NCBI Taxonomy" id="2953882"/>
    <lineage>
        <taxon>Bacteria</taxon>
        <taxon>Pseudomonadati</taxon>
        <taxon>Pseudomonadota</taxon>
        <taxon>Alphaproteobacteria</taxon>
        <taxon>Hyphomicrobiales</taxon>
        <taxon>Phyllobacteriaceae</taxon>
        <taxon>Mesorhizobium</taxon>
    </lineage>
</organism>
<gene>
    <name evidence="2" type="ORF">NGM99_14000</name>
</gene>
<evidence type="ECO:0000313" key="2">
    <source>
        <dbReference type="EMBL" id="MCO6050893.1"/>
    </source>
</evidence>
<proteinExistence type="predicted"/>
<reference evidence="2 3" key="1">
    <citation type="submission" date="2022-06" db="EMBL/GenBank/DDBJ databases">
        <title>Mesorhizobium sp. strain RP14 Genome sequencing and assembly.</title>
        <authorList>
            <person name="Kim I."/>
        </authorList>
    </citation>
    <scope>NUCLEOTIDE SEQUENCE [LARGE SCALE GENOMIC DNA]</scope>
    <source>
        <strain evidence="3">RP14(2022)</strain>
    </source>
</reference>